<proteinExistence type="predicted"/>
<organism evidence="1 2">
    <name type="scientific">Brassica oleracea var. oleracea</name>
    <dbReference type="NCBI Taxonomy" id="109376"/>
    <lineage>
        <taxon>Eukaryota</taxon>
        <taxon>Viridiplantae</taxon>
        <taxon>Streptophyta</taxon>
        <taxon>Embryophyta</taxon>
        <taxon>Tracheophyta</taxon>
        <taxon>Spermatophyta</taxon>
        <taxon>Magnoliopsida</taxon>
        <taxon>eudicotyledons</taxon>
        <taxon>Gunneridae</taxon>
        <taxon>Pentapetalae</taxon>
        <taxon>rosids</taxon>
        <taxon>malvids</taxon>
        <taxon>Brassicales</taxon>
        <taxon>Brassicaceae</taxon>
        <taxon>Brassiceae</taxon>
        <taxon>Brassica</taxon>
    </lineage>
</organism>
<dbReference type="HOGENOM" id="CLU_1024331_0_0_1"/>
<sequence length="272" mass="30828">MRRIHYSSWNGRRRFGGHPVPRKSSSLCRSWLKELCPWVLIWKNEAVSAVPCPRCGEQETARHLIFHCNFAKEVGTEALLHRMLAFDQFQTLKEALIAGCLIEIEKKSPMARLPGTEPLLFLLGFRSLAKEQKTIEAHKFTNSTLGFNFFNSFCLLLQCIQETSRALSPSSMAALTEILNGDYYGDVPNRSDPSSRSSIHHCILSLKSSRAQPHASPPLHQRLMSPFSFVLSCLRHFPLLHLDLRPPCLSAPRLTSLLAGNFRVTIELPCYR</sequence>
<protein>
    <recommendedName>
        <fullName evidence="3">Reverse transcriptase zinc-binding domain-containing protein</fullName>
    </recommendedName>
</protein>
<dbReference type="Gramene" id="Bo01387s010.1">
    <property type="protein sequence ID" value="Bo01387s010.1"/>
    <property type="gene ID" value="Bo01387s010"/>
</dbReference>
<evidence type="ECO:0008006" key="3">
    <source>
        <dbReference type="Google" id="ProtNLM"/>
    </source>
</evidence>
<keyword evidence="2" id="KW-1185">Reference proteome</keyword>
<dbReference type="EnsemblPlants" id="Bo01387s010.1">
    <property type="protein sequence ID" value="Bo01387s010.1"/>
    <property type="gene ID" value="Bo01387s010"/>
</dbReference>
<reference evidence="1" key="1">
    <citation type="journal article" date="2014" name="Genome Biol.">
        <title>Transcriptome and methylome profiling reveals relics of genome dominance in the mesopolyploid Brassica oleracea.</title>
        <authorList>
            <person name="Parkin I.A."/>
            <person name="Koh C."/>
            <person name="Tang H."/>
            <person name="Robinson S.J."/>
            <person name="Kagale S."/>
            <person name="Clarke W.E."/>
            <person name="Town C.D."/>
            <person name="Nixon J."/>
            <person name="Krishnakumar V."/>
            <person name="Bidwell S.L."/>
            <person name="Denoeud F."/>
            <person name="Belcram H."/>
            <person name="Links M.G."/>
            <person name="Just J."/>
            <person name="Clarke C."/>
            <person name="Bender T."/>
            <person name="Huebert T."/>
            <person name="Mason A.S."/>
            <person name="Pires J.C."/>
            <person name="Barker G."/>
            <person name="Moore J."/>
            <person name="Walley P.G."/>
            <person name="Manoli S."/>
            <person name="Batley J."/>
            <person name="Edwards D."/>
            <person name="Nelson M.N."/>
            <person name="Wang X."/>
            <person name="Paterson A.H."/>
            <person name="King G."/>
            <person name="Bancroft I."/>
            <person name="Chalhoub B."/>
            <person name="Sharpe A.G."/>
        </authorList>
    </citation>
    <scope>NUCLEOTIDE SEQUENCE [LARGE SCALE GENOMIC DNA]</scope>
    <source>
        <strain evidence="1">cv. TO1000</strain>
    </source>
</reference>
<evidence type="ECO:0000313" key="2">
    <source>
        <dbReference type="Proteomes" id="UP000032141"/>
    </source>
</evidence>
<accession>A0A0D2ZUU8</accession>
<evidence type="ECO:0000313" key="1">
    <source>
        <dbReference type="EnsemblPlants" id="Bo01387s010.1"/>
    </source>
</evidence>
<reference evidence="1" key="2">
    <citation type="submission" date="2015-06" db="UniProtKB">
        <authorList>
            <consortium name="EnsemblPlants"/>
        </authorList>
    </citation>
    <scope>IDENTIFICATION</scope>
</reference>
<name>A0A0D2ZUU8_BRAOL</name>
<dbReference type="Proteomes" id="UP000032141">
    <property type="component" value="Unassembled WGS sequence"/>
</dbReference>
<dbReference type="AlphaFoldDB" id="A0A0D2ZUU8"/>